<evidence type="ECO:0000313" key="2">
    <source>
        <dbReference type="Proteomes" id="UP000821866"/>
    </source>
</evidence>
<dbReference type="AlphaFoldDB" id="A0A9J6D9F9"/>
<evidence type="ECO:0000313" key="1">
    <source>
        <dbReference type="EMBL" id="KAH8018707.1"/>
    </source>
</evidence>
<gene>
    <name evidence="1" type="ORF">HPB51_010539</name>
</gene>
<sequence length="266" mass="30424">MDQDEQVIVVAWSENEKTMGKELTFSAVFTLNSGLQHINRKSVKKLPKHMKVPLTSAKSTTVQEWRSCARPALQKQLVHNRAKRPPLAPLFFTKTRNLISSLAEKDMLTNSVSTRQYQQQQASRALVAPSGSALTPSAASRRCNKVVKEVDRMKKQRQKQSVRQLRQIEEKRERMNVDPGNPNSEFLSMLREYRVTLDLRPLLMGDACEVHKICVAVRKRPLKRGVNQKEVDIITVPNRDLSHRCSRTKTKGPPHEVLGKFKILIR</sequence>
<reference evidence="1" key="2">
    <citation type="submission" date="2021-09" db="EMBL/GenBank/DDBJ databases">
        <authorList>
            <person name="Jia N."/>
            <person name="Wang J."/>
            <person name="Shi W."/>
            <person name="Du L."/>
            <person name="Sun Y."/>
            <person name="Zhan W."/>
            <person name="Jiang J."/>
            <person name="Wang Q."/>
            <person name="Zhang B."/>
            <person name="Ji P."/>
            <person name="Sakyi L.B."/>
            <person name="Cui X."/>
            <person name="Yuan T."/>
            <person name="Jiang B."/>
            <person name="Yang W."/>
            <person name="Lam T.T.-Y."/>
            <person name="Chang Q."/>
            <person name="Ding S."/>
            <person name="Wang X."/>
            <person name="Zhu J."/>
            <person name="Ruan X."/>
            <person name="Zhao L."/>
            <person name="Wei J."/>
            <person name="Que T."/>
            <person name="Du C."/>
            <person name="Cheng J."/>
            <person name="Dai P."/>
            <person name="Han X."/>
            <person name="Huang E."/>
            <person name="Gao Y."/>
            <person name="Liu J."/>
            <person name="Shao H."/>
            <person name="Ye R."/>
            <person name="Li L."/>
            <person name="Wei W."/>
            <person name="Wang X."/>
            <person name="Wang C."/>
            <person name="Huo Q."/>
            <person name="Li W."/>
            <person name="Guo W."/>
            <person name="Chen H."/>
            <person name="Chen S."/>
            <person name="Zhou L."/>
            <person name="Zhou L."/>
            <person name="Ni X."/>
            <person name="Tian J."/>
            <person name="Zhou Y."/>
            <person name="Sheng Y."/>
            <person name="Liu T."/>
            <person name="Pan Y."/>
            <person name="Xia L."/>
            <person name="Li J."/>
            <person name="Zhao F."/>
            <person name="Cao W."/>
        </authorList>
    </citation>
    <scope>NUCLEOTIDE SEQUENCE</scope>
    <source>
        <strain evidence="1">Rmic-2018</strain>
        <tissue evidence="1">Larvae</tissue>
    </source>
</reference>
<comment type="caution">
    <text evidence="1">The sequence shown here is derived from an EMBL/GenBank/DDBJ whole genome shotgun (WGS) entry which is preliminary data.</text>
</comment>
<organism evidence="1 2">
    <name type="scientific">Rhipicephalus microplus</name>
    <name type="common">Cattle tick</name>
    <name type="synonym">Boophilus microplus</name>
    <dbReference type="NCBI Taxonomy" id="6941"/>
    <lineage>
        <taxon>Eukaryota</taxon>
        <taxon>Metazoa</taxon>
        <taxon>Ecdysozoa</taxon>
        <taxon>Arthropoda</taxon>
        <taxon>Chelicerata</taxon>
        <taxon>Arachnida</taxon>
        <taxon>Acari</taxon>
        <taxon>Parasitiformes</taxon>
        <taxon>Ixodida</taxon>
        <taxon>Ixodoidea</taxon>
        <taxon>Ixodidae</taxon>
        <taxon>Rhipicephalinae</taxon>
        <taxon>Rhipicephalus</taxon>
        <taxon>Boophilus</taxon>
    </lineage>
</organism>
<keyword evidence="2" id="KW-1185">Reference proteome</keyword>
<dbReference type="Proteomes" id="UP000821866">
    <property type="component" value="Chromosome 8"/>
</dbReference>
<proteinExistence type="predicted"/>
<accession>A0A9J6D9F9</accession>
<dbReference type="EMBL" id="JABSTU010000010">
    <property type="protein sequence ID" value="KAH8018707.1"/>
    <property type="molecule type" value="Genomic_DNA"/>
</dbReference>
<name>A0A9J6D9F9_RHIMP</name>
<protein>
    <submittedName>
        <fullName evidence="1">Uncharacterized protein</fullName>
    </submittedName>
</protein>
<dbReference type="VEuPathDB" id="VectorBase:LOC119180557"/>
<reference evidence="1" key="1">
    <citation type="journal article" date="2020" name="Cell">
        <title>Large-Scale Comparative Analyses of Tick Genomes Elucidate Their Genetic Diversity and Vector Capacities.</title>
        <authorList>
            <consortium name="Tick Genome and Microbiome Consortium (TIGMIC)"/>
            <person name="Jia N."/>
            <person name="Wang J."/>
            <person name="Shi W."/>
            <person name="Du L."/>
            <person name="Sun Y."/>
            <person name="Zhan W."/>
            <person name="Jiang J.F."/>
            <person name="Wang Q."/>
            <person name="Zhang B."/>
            <person name="Ji P."/>
            <person name="Bell-Sakyi L."/>
            <person name="Cui X.M."/>
            <person name="Yuan T.T."/>
            <person name="Jiang B.G."/>
            <person name="Yang W.F."/>
            <person name="Lam T.T."/>
            <person name="Chang Q.C."/>
            <person name="Ding S.J."/>
            <person name="Wang X.J."/>
            <person name="Zhu J.G."/>
            <person name="Ruan X.D."/>
            <person name="Zhao L."/>
            <person name="Wei J.T."/>
            <person name="Ye R.Z."/>
            <person name="Que T.C."/>
            <person name="Du C.H."/>
            <person name="Zhou Y.H."/>
            <person name="Cheng J.X."/>
            <person name="Dai P.F."/>
            <person name="Guo W.B."/>
            <person name="Han X.H."/>
            <person name="Huang E.J."/>
            <person name="Li L.F."/>
            <person name="Wei W."/>
            <person name="Gao Y.C."/>
            <person name="Liu J.Z."/>
            <person name="Shao H.Z."/>
            <person name="Wang X."/>
            <person name="Wang C.C."/>
            <person name="Yang T.C."/>
            <person name="Huo Q.B."/>
            <person name="Li W."/>
            <person name="Chen H.Y."/>
            <person name="Chen S.E."/>
            <person name="Zhou L.G."/>
            <person name="Ni X.B."/>
            <person name="Tian J.H."/>
            <person name="Sheng Y."/>
            <person name="Liu T."/>
            <person name="Pan Y.S."/>
            <person name="Xia L.Y."/>
            <person name="Li J."/>
            <person name="Zhao F."/>
            <person name="Cao W.C."/>
        </authorList>
    </citation>
    <scope>NUCLEOTIDE SEQUENCE</scope>
    <source>
        <strain evidence="1">Rmic-2018</strain>
    </source>
</reference>